<protein>
    <submittedName>
        <fullName evidence="3">Replication protein</fullName>
    </submittedName>
</protein>
<feature type="compositionally biased region" description="Basic and acidic residues" evidence="1">
    <location>
        <begin position="239"/>
        <end position="256"/>
    </location>
</feature>
<dbReference type="NCBIfam" id="NF038290">
    <property type="entry name" value="repM_Acin"/>
    <property type="match status" value="1"/>
</dbReference>
<dbReference type="EMBL" id="MW828673">
    <property type="protein sequence ID" value="QWQ66154.1"/>
    <property type="molecule type" value="Genomic_DNA"/>
</dbReference>
<dbReference type="AlphaFoldDB" id="A0A8F1NN45"/>
<sequence>MLKQKKYSWCYMSDLIVKDNALMNASYNLDLVEQRLILLAILEARESGKGINANDPLTVHAESYINQFGVHRTTAYQALKDACKDLFARQFSYQEKRERGRANITSRWVSQIAHIDETATVEVIFAPAVVPLITRLEEQFTQYDIEQISGLSSAYAVRMYELLISWRTTGKTPIIELGEFRKRIGVLDTEYQRIERLKHSVLELALKQINEHTDITASYEQHKKGRVITGFSFKFKQKKNSDKTPKEGDSSPRIEKPSQTPTGIVKQPETAKKDDLGYRASKITGLIMSNGLADRFKRGDESVMDMMKRIKEEITTDVTADQWENKLEEFGVIF</sequence>
<accession>A0A8F1NN45</accession>
<feature type="region of interest" description="Disordered" evidence="1">
    <location>
        <begin position="237"/>
        <end position="272"/>
    </location>
</feature>
<organism evidence="3">
    <name type="scientific">SPHINX/BMMF group 1 DNA sequence</name>
    <dbReference type="NCBI Taxonomy" id="2502151"/>
    <lineage>
        <taxon>unclassified sequences</taxon>
    </lineage>
</organism>
<evidence type="ECO:0000256" key="1">
    <source>
        <dbReference type="SAM" id="MobiDB-lite"/>
    </source>
</evidence>
<dbReference type="GO" id="GO:0006270">
    <property type="term" value="P:DNA replication initiation"/>
    <property type="evidence" value="ECO:0007669"/>
    <property type="project" value="InterPro"/>
</dbReference>
<dbReference type="Gene3D" id="1.10.10.10">
    <property type="entry name" value="Winged helix-like DNA-binding domain superfamily/Winged helix DNA-binding domain"/>
    <property type="match status" value="2"/>
</dbReference>
<dbReference type="Pfam" id="PF21205">
    <property type="entry name" value="Rep3_C"/>
    <property type="match status" value="1"/>
</dbReference>
<gene>
    <name evidence="3" type="primary">rep</name>
</gene>
<evidence type="ECO:0000259" key="2">
    <source>
        <dbReference type="Pfam" id="PF01051"/>
    </source>
</evidence>
<dbReference type="InterPro" id="IPR036388">
    <property type="entry name" value="WH-like_DNA-bd_sf"/>
</dbReference>
<dbReference type="GO" id="GO:0003887">
    <property type="term" value="F:DNA-directed DNA polymerase activity"/>
    <property type="evidence" value="ECO:0007669"/>
    <property type="project" value="InterPro"/>
</dbReference>
<dbReference type="SUPFAM" id="SSF46785">
    <property type="entry name" value="Winged helix' DNA-binding domain"/>
    <property type="match status" value="2"/>
</dbReference>
<name>A0A8F1NN45_9ZZZZ</name>
<reference evidence="3" key="1">
    <citation type="journal article" date="2021" name="Viruses">
        <title>Circular Rep-Encoding Single-Stranded DNA Sequences in Milk from Water Buffaloes (Bubalus arnee f. bubalis).</title>
        <authorList>
            <person name="Koenig M.-T."/>
            <person name="Fux R."/>
            <person name="Link E."/>
            <person name="Sutter G."/>
            <person name="Maertlbauer E."/>
            <person name="Didier A."/>
        </authorList>
    </citation>
    <scope>NUCLEOTIDE SEQUENCE</scope>
    <source>
        <strain evidence="3">25BAMI.1972</strain>
    </source>
</reference>
<dbReference type="InterPro" id="IPR000525">
    <property type="entry name" value="Initiator_Rep_WH1"/>
</dbReference>
<proteinExistence type="predicted"/>
<evidence type="ECO:0000313" key="3">
    <source>
        <dbReference type="EMBL" id="QWQ66154.1"/>
    </source>
</evidence>
<dbReference type="Pfam" id="PF01051">
    <property type="entry name" value="Rep3_N"/>
    <property type="match status" value="1"/>
</dbReference>
<dbReference type="InterPro" id="IPR036390">
    <property type="entry name" value="WH_DNA-bd_sf"/>
</dbReference>
<feature type="domain" description="Initiator Rep protein WH1" evidence="2">
    <location>
        <begin position="16"/>
        <end position="163"/>
    </location>
</feature>